<evidence type="ECO:0000256" key="7">
    <source>
        <dbReference type="ARBA" id="ARBA00022840"/>
    </source>
</evidence>
<dbReference type="PANTHER" id="PTHR43289:SF6">
    <property type="entry name" value="SERINE_THREONINE-PROTEIN KINASE NEKL-3"/>
    <property type="match status" value="1"/>
</dbReference>
<dbReference type="Gene3D" id="1.10.510.10">
    <property type="entry name" value="Transferase(Phosphotransferase) domain 1"/>
    <property type="match status" value="1"/>
</dbReference>
<feature type="domain" description="Protein kinase" evidence="12">
    <location>
        <begin position="13"/>
        <end position="294"/>
    </location>
</feature>
<dbReference type="Gene3D" id="3.30.200.20">
    <property type="entry name" value="Phosphorylase Kinase, domain 1"/>
    <property type="match status" value="1"/>
</dbReference>
<dbReference type="Gene3D" id="3.30.10.20">
    <property type="match status" value="2"/>
</dbReference>
<dbReference type="SMART" id="SM00740">
    <property type="entry name" value="PASTA"/>
    <property type="match status" value="2"/>
</dbReference>
<evidence type="ECO:0000256" key="2">
    <source>
        <dbReference type="ARBA" id="ARBA00022527"/>
    </source>
</evidence>
<dbReference type="RefSeq" id="WP_182483490.1">
    <property type="nucleotide sequence ID" value="NZ_JACGWU010000001.1"/>
</dbReference>
<dbReference type="EC" id="2.7.11.1" evidence="1"/>
<dbReference type="InterPro" id="IPR005543">
    <property type="entry name" value="PASTA_dom"/>
</dbReference>
<dbReference type="PROSITE" id="PS00107">
    <property type="entry name" value="PROTEIN_KINASE_ATP"/>
    <property type="match status" value="1"/>
</dbReference>
<dbReference type="Pfam" id="PF03793">
    <property type="entry name" value="PASTA"/>
    <property type="match status" value="1"/>
</dbReference>
<evidence type="ECO:0000256" key="3">
    <source>
        <dbReference type="ARBA" id="ARBA00022679"/>
    </source>
</evidence>
<keyword evidence="15" id="KW-1185">Reference proteome</keyword>
<organism evidence="14 15">
    <name type="scientific">Alpinimonas psychrophila</name>
    <dbReference type="NCBI Taxonomy" id="748908"/>
    <lineage>
        <taxon>Bacteria</taxon>
        <taxon>Bacillati</taxon>
        <taxon>Actinomycetota</taxon>
        <taxon>Actinomycetes</taxon>
        <taxon>Micrococcales</taxon>
        <taxon>Microbacteriaceae</taxon>
        <taxon>Alpinimonas</taxon>
    </lineage>
</organism>
<feature type="region of interest" description="Disordered" evidence="11">
    <location>
        <begin position="561"/>
        <end position="590"/>
    </location>
</feature>
<evidence type="ECO:0000259" key="13">
    <source>
        <dbReference type="PROSITE" id="PS51178"/>
    </source>
</evidence>
<evidence type="ECO:0000313" key="15">
    <source>
        <dbReference type="Proteomes" id="UP000524237"/>
    </source>
</evidence>
<dbReference type="SUPFAM" id="SSF56112">
    <property type="entry name" value="Protein kinase-like (PK-like)"/>
    <property type="match status" value="1"/>
</dbReference>
<feature type="compositionally biased region" description="Polar residues" evidence="11">
    <location>
        <begin position="566"/>
        <end position="590"/>
    </location>
</feature>
<keyword evidence="6 14" id="KW-0418">Kinase</keyword>
<accession>A0A7W3PN98</accession>
<dbReference type="CDD" id="cd06577">
    <property type="entry name" value="PASTA_pknB"/>
    <property type="match status" value="2"/>
</dbReference>
<evidence type="ECO:0000256" key="6">
    <source>
        <dbReference type="ARBA" id="ARBA00022777"/>
    </source>
</evidence>
<keyword evidence="4" id="KW-0677">Repeat</keyword>
<name>A0A7W3PN98_9MICO</name>
<evidence type="ECO:0000256" key="10">
    <source>
        <dbReference type="PROSITE-ProRule" id="PRU10141"/>
    </source>
</evidence>
<dbReference type="Proteomes" id="UP000524237">
    <property type="component" value="Unassembled WGS sequence"/>
</dbReference>
<keyword evidence="7 10" id="KW-0067">ATP-binding</keyword>
<comment type="catalytic activity">
    <reaction evidence="9">
        <text>L-seryl-[protein] + ATP = O-phospho-L-seryl-[protein] + ADP + H(+)</text>
        <dbReference type="Rhea" id="RHEA:17989"/>
        <dbReference type="Rhea" id="RHEA-COMP:9863"/>
        <dbReference type="Rhea" id="RHEA-COMP:11604"/>
        <dbReference type="ChEBI" id="CHEBI:15378"/>
        <dbReference type="ChEBI" id="CHEBI:29999"/>
        <dbReference type="ChEBI" id="CHEBI:30616"/>
        <dbReference type="ChEBI" id="CHEBI:83421"/>
        <dbReference type="ChEBI" id="CHEBI:456216"/>
        <dbReference type="EC" id="2.7.11.1"/>
    </reaction>
</comment>
<dbReference type="PANTHER" id="PTHR43289">
    <property type="entry name" value="MITOGEN-ACTIVATED PROTEIN KINASE KINASE KINASE 20-RELATED"/>
    <property type="match status" value="1"/>
</dbReference>
<dbReference type="InterPro" id="IPR008266">
    <property type="entry name" value="Tyr_kinase_AS"/>
</dbReference>
<dbReference type="PROSITE" id="PS00109">
    <property type="entry name" value="PROTEIN_KINASE_TYR"/>
    <property type="match status" value="1"/>
</dbReference>
<dbReference type="InterPro" id="IPR017441">
    <property type="entry name" value="Protein_kinase_ATP_BS"/>
</dbReference>
<dbReference type="GO" id="GO:0005524">
    <property type="term" value="F:ATP binding"/>
    <property type="evidence" value="ECO:0007669"/>
    <property type="project" value="UniProtKB-UniRule"/>
</dbReference>
<dbReference type="PROSITE" id="PS50011">
    <property type="entry name" value="PROTEIN_KINASE_DOM"/>
    <property type="match status" value="1"/>
</dbReference>
<evidence type="ECO:0000256" key="4">
    <source>
        <dbReference type="ARBA" id="ARBA00022737"/>
    </source>
</evidence>
<evidence type="ECO:0000259" key="12">
    <source>
        <dbReference type="PROSITE" id="PS50011"/>
    </source>
</evidence>
<keyword evidence="3 14" id="KW-0808">Transferase</keyword>
<evidence type="ECO:0000313" key="14">
    <source>
        <dbReference type="EMBL" id="MBA8828016.1"/>
    </source>
</evidence>
<comment type="catalytic activity">
    <reaction evidence="8">
        <text>L-threonyl-[protein] + ATP = O-phospho-L-threonyl-[protein] + ADP + H(+)</text>
        <dbReference type="Rhea" id="RHEA:46608"/>
        <dbReference type="Rhea" id="RHEA-COMP:11060"/>
        <dbReference type="Rhea" id="RHEA-COMP:11605"/>
        <dbReference type="ChEBI" id="CHEBI:15378"/>
        <dbReference type="ChEBI" id="CHEBI:30013"/>
        <dbReference type="ChEBI" id="CHEBI:30616"/>
        <dbReference type="ChEBI" id="CHEBI:61977"/>
        <dbReference type="ChEBI" id="CHEBI:456216"/>
        <dbReference type="EC" id="2.7.11.1"/>
    </reaction>
</comment>
<feature type="region of interest" description="Disordered" evidence="11">
    <location>
        <begin position="405"/>
        <end position="434"/>
    </location>
</feature>
<feature type="compositionally biased region" description="Pro residues" evidence="11">
    <location>
        <begin position="415"/>
        <end position="425"/>
    </location>
</feature>
<evidence type="ECO:0000256" key="1">
    <source>
        <dbReference type="ARBA" id="ARBA00012513"/>
    </source>
</evidence>
<dbReference type="GO" id="GO:0004674">
    <property type="term" value="F:protein serine/threonine kinase activity"/>
    <property type="evidence" value="ECO:0007669"/>
    <property type="project" value="UniProtKB-KW"/>
</dbReference>
<evidence type="ECO:0000256" key="5">
    <source>
        <dbReference type="ARBA" id="ARBA00022741"/>
    </source>
</evidence>
<dbReference type="Pfam" id="PF00069">
    <property type="entry name" value="Pkinase"/>
    <property type="match status" value="1"/>
</dbReference>
<dbReference type="InterPro" id="IPR011009">
    <property type="entry name" value="Kinase-like_dom_sf"/>
</dbReference>
<dbReference type="EMBL" id="JACGWU010000001">
    <property type="protein sequence ID" value="MBA8828016.1"/>
    <property type="molecule type" value="Genomic_DNA"/>
</dbReference>
<dbReference type="AlphaFoldDB" id="A0A7W3PN98"/>
<dbReference type="InterPro" id="IPR000719">
    <property type="entry name" value="Prot_kinase_dom"/>
</dbReference>
<evidence type="ECO:0000256" key="8">
    <source>
        <dbReference type="ARBA" id="ARBA00047899"/>
    </source>
</evidence>
<evidence type="ECO:0000256" key="9">
    <source>
        <dbReference type="ARBA" id="ARBA00048679"/>
    </source>
</evidence>
<evidence type="ECO:0000256" key="11">
    <source>
        <dbReference type="SAM" id="MobiDB-lite"/>
    </source>
</evidence>
<comment type="caution">
    <text evidence="14">The sequence shown here is derived from an EMBL/GenBank/DDBJ whole genome shotgun (WGS) entry which is preliminary data.</text>
</comment>
<protein>
    <recommendedName>
        <fullName evidence="1">non-specific serine/threonine protein kinase</fullName>
        <ecNumber evidence="1">2.7.11.1</ecNumber>
    </recommendedName>
</protein>
<reference evidence="14 15" key="1">
    <citation type="submission" date="2020-07" db="EMBL/GenBank/DDBJ databases">
        <title>Sequencing the genomes of 1000 actinobacteria strains.</title>
        <authorList>
            <person name="Klenk H.-P."/>
        </authorList>
    </citation>
    <scope>NUCLEOTIDE SEQUENCE [LARGE SCALE GENOMIC DNA]</scope>
    <source>
        <strain evidence="14 15">DSM 23737</strain>
    </source>
</reference>
<gene>
    <name evidence="14" type="ORF">FB555_000087</name>
</gene>
<feature type="domain" description="PASTA" evidence="13">
    <location>
        <begin position="498"/>
        <end position="562"/>
    </location>
</feature>
<sequence length="590" mass="59898">MSADKDGLISDRYQLGGLLGSGASASVYEATDMATGERVALKILHPQFSQTAALRVAFLEEARITAGITHPNLAAVLDFGIHDPRRQNRAWIAMEFASGMSLAEFIETVGLPSPAEALAVADGVLDALSAIHDSGLVHRDVTPHNIMVEAGPDGFLTASGVHLIDFGLVDIAGESSTGTHVLRHVAPAHEGERAGVIGSANYISPEQARGNGVDSRGDLYQVGCVLYFALTGQPPFPAHTHEETLHAHAVLPPPVPSVLRPEVSAAIDRIVVRAMLKAPVSRFGSVADFRASILAANLALQRSAENTTDIAIAGHELDASHNGGRTRVLPRTSVAEDGNRTALIGGAAFGQAPGRDLANAARGRSAVGAAASGRRSSRSFWLVVIPTLLAAVVGVSVVSAGASTSAIPATDTGSPTPPPTSPSPTPSTFDGPAMISVPAIGGSQAVAARILILRSGLKISGERVEDSSLAADTVLALTPGAGELVAPGTSLSLVIASGSNRVPTLVGVTQAEAITLLHAAGFTVVITTGTVQGPQPGHVMESSPSAGASLRLGSSVTVVLAPPDSTAPSTTVTQTPAPTVGTSSTPVPAA</sequence>
<dbReference type="PROSITE" id="PS51178">
    <property type="entry name" value="PASTA"/>
    <property type="match status" value="1"/>
</dbReference>
<feature type="binding site" evidence="10">
    <location>
        <position position="42"/>
    </location>
    <ligand>
        <name>ATP</name>
        <dbReference type="ChEBI" id="CHEBI:30616"/>
    </ligand>
</feature>
<keyword evidence="5 10" id="KW-0547">Nucleotide-binding</keyword>
<dbReference type="CDD" id="cd14014">
    <property type="entry name" value="STKc_PknB_like"/>
    <property type="match status" value="1"/>
</dbReference>
<proteinExistence type="predicted"/>
<keyword evidence="2" id="KW-0723">Serine/threonine-protein kinase</keyword>